<dbReference type="EC" id="3.5.2.9" evidence="5"/>
<dbReference type="InterPro" id="IPR029000">
    <property type="entry name" value="Cyclophilin-like_dom_sf"/>
</dbReference>
<evidence type="ECO:0000313" key="6">
    <source>
        <dbReference type="Proteomes" id="UP001652445"/>
    </source>
</evidence>
<dbReference type="Gene3D" id="3.30.1360.40">
    <property type="match status" value="1"/>
</dbReference>
<proteinExistence type="predicted"/>
<evidence type="ECO:0000256" key="1">
    <source>
        <dbReference type="ARBA" id="ARBA00022741"/>
    </source>
</evidence>
<dbReference type="InterPro" id="IPR003833">
    <property type="entry name" value="CT_C_D"/>
</dbReference>
<dbReference type="EMBL" id="JAOQIO010000095">
    <property type="protein sequence ID" value="MCU6795895.1"/>
    <property type="molecule type" value="Genomic_DNA"/>
</dbReference>
<dbReference type="Pfam" id="PF02682">
    <property type="entry name" value="CT_C_D"/>
    <property type="match status" value="1"/>
</dbReference>
<dbReference type="GO" id="GO:0017168">
    <property type="term" value="F:5-oxoprolinase (ATP-hydrolyzing) activity"/>
    <property type="evidence" value="ECO:0007669"/>
    <property type="project" value="UniProtKB-EC"/>
</dbReference>
<keyword evidence="1" id="KW-0547">Nucleotide-binding</keyword>
<feature type="domain" description="Carboxyltransferase" evidence="4">
    <location>
        <begin position="8"/>
        <end position="209"/>
    </location>
</feature>
<accession>A0ABT2UMM0</accession>
<evidence type="ECO:0000259" key="4">
    <source>
        <dbReference type="SMART" id="SM00796"/>
    </source>
</evidence>
<dbReference type="Proteomes" id="UP001652445">
    <property type="component" value="Unassembled WGS sequence"/>
</dbReference>
<dbReference type="PANTHER" id="PTHR34698:SF2">
    <property type="entry name" value="5-OXOPROLINASE SUBUNIT B"/>
    <property type="match status" value="1"/>
</dbReference>
<dbReference type="SUPFAM" id="SSF160467">
    <property type="entry name" value="PH0987 N-terminal domain-like"/>
    <property type="match status" value="1"/>
</dbReference>
<keyword evidence="6" id="KW-1185">Reference proteome</keyword>
<evidence type="ECO:0000256" key="2">
    <source>
        <dbReference type="ARBA" id="ARBA00022801"/>
    </source>
</evidence>
<keyword evidence="2 5" id="KW-0378">Hydrolase</keyword>
<keyword evidence="3" id="KW-0067">ATP-binding</keyword>
<dbReference type="NCBIfam" id="TIGR00370">
    <property type="entry name" value="5-oxoprolinase subunit PxpB"/>
    <property type="match status" value="1"/>
</dbReference>
<dbReference type="Gene3D" id="2.40.100.10">
    <property type="entry name" value="Cyclophilin-like"/>
    <property type="match status" value="1"/>
</dbReference>
<dbReference type="InterPro" id="IPR010016">
    <property type="entry name" value="PxpB"/>
</dbReference>
<organism evidence="5 6">
    <name type="scientific">Paenibacillus baimaensis</name>
    <dbReference type="NCBI Taxonomy" id="2982185"/>
    <lineage>
        <taxon>Bacteria</taxon>
        <taxon>Bacillati</taxon>
        <taxon>Bacillota</taxon>
        <taxon>Bacilli</taxon>
        <taxon>Bacillales</taxon>
        <taxon>Paenibacillaceae</taxon>
        <taxon>Paenibacillus</taxon>
    </lineage>
</organism>
<dbReference type="RefSeq" id="WP_262686788.1">
    <property type="nucleotide sequence ID" value="NZ_JAOQIO010000095.1"/>
</dbReference>
<protein>
    <submittedName>
        <fullName evidence="5">5-oxoprolinase subunit PxpB</fullName>
        <ecNumber evidence="5">3.5.2.9</ecNumber>
    </submittedName>
</protein>
<evidence type="ECO:0000256" key="3">
    <source>
        <dbReference type="ARBA" id="ARBA00022840"/>
    </source>
</evidence>
<name>A0ABT2UMM0_9BACL</name>
<evidence type="ECO:0000313" key="5">
    <source>
        <dbReference type="EMBL" id="MCU6795895.1"/>
    </source>
</evidence>
<dbReference type="SUPFAM" id="SSF50891">
    <property type="entry name" value="Cyclophilin-like"/>
    <property type="match status" value="1"/>
</dbReference>
<sequence length="242" mass="26994">MVSSTLVPQYLPLGEQVLIIQFEPVISTLVNRRVHAWADKIKEANILGVKQWMPAFSSLSVCYDPVRISYSQLLNALQQIQLSDADLANSKGRTVHIPVVYGDSYGPDLDYVAAENNISANEVVQIHSSSAYLIYMLGFIASFPYCGDLDSRLALPRRTSPRVKVEKGSIGIANRQTCIYPITSPGGWHLIGRTPMDTFDPYKTPPSCFAAGDSIKFEAITSAEAEGWNEHKQREWNEQWNL</sequence>
<gene>
    <name evidence="5" type="primary">pxpB</name>
    <name evidence="5" type="ORF">OB236_27630</name>
</gene>
<dbReference type="PANTHER" id="PTHR34698">
    <property type="entry name" value="5-OXOPROLINASE SUBUNIT B"/>
    <property type="match status" value="1"/>
</dbReference>
<comment type="caution">
    <text evidence="5">The sequence shown here is derived from an EMBL/GenBank/DDBJ whole genome shotgun (WGS) entry which is preliminary data.</text>
</comment>
<reference evidence="5 6" key="1">
    <citation type="submission" date="2022-09" db="EMBL/GenBank/DDBJ databases">
        <authorList>
            <person name="Han X.L."/>
            <person name="Wang Q."/>
            <person name="Lu T."/>
        </authorList>
    </citation>
    <scope>NUCLEOTIDE SEQUENCE [LARGE SCALE GENOMIC DNA]</scope>
    <source>
        <strain evidence="5 6">WQ 127069</strain>
    </source>
</reference>
<dbReference type="SMART" id="SM00796">
    <property type="entry name" value="AHS1"/>
    <property type="match status" value="1"/>
</dbReference>